<feature type="signal peptide" evidence="4">
    <location>
        <begin position="1"/>
        <end position="23"/>
    </location>
</feature>
<dbReference type="EMBL" id="CP064781">
    <property type="protein sequence ID" value="QRJ63292.1"/>
    <property type="molecule type" value="Genomic_DNA"/>
</dbReference>
<dbReference type="GO" id="GO:0016020">
    <property type="term" value="C:membrane"/>
    <property type="evidence" value="ECO:0007669"/>
    <property type="project" value="InterPro"/>
</dbReference>
<dbReference type="AlphaFoldDB" id="A0A974SN99"/>
<dbReference type="RefSeq" id="WP_203386821.1">
    <property type="nucleotide sequence ID" value="NZ_CP064781.1"/>
</dbReference>
<gene>
    <name evidence="5" type="ORF">IWH25_16330</name>
</gene>
<reference evidence="5" key="1">
    <citation type="submission" date="2020-11" db="EMBL/GenBank/DDBJ databases">
        <title>Azospira restricta DSM 18626 genome sequence.</title>
        <authorList>
            <person name="Moe W.M."/>
        </authorList>
    </citation>
    <scope>NUCLEOTIDE SEQUENCE</scope>
    <source>
        <strain evidence="5">DSM 18626</strain>
    </source>
</reference>
<dbReference type="Gene3D" id="2.40.160.10">
    <property type="entry name" value="Porin"/>
    <property type="match status" value="1"/>
</dbReference>
<organism evidence="5 6">
    <name type="scientific">Azospira restricta</name>
    <dbReference type="NCBI Taxonomy" id="404405"/>
    <lineage>
        <taxon>Bacteria</taxon>
        <taxon>Pseudomonadati</taxon>
        <taxon>Pseudomonadota</taxon>
        <taxon>Betaproteobacteria</taxon>
        <taxon>Rhodocyclales</taxon>
        <taxon>Rhodocyclaceae</taxon>
        <taxon>Azospira</taxon>
    </lineage>
</organism>
<evidence type="ECO:0000256" key="4">
    <source>
        <dbReference type="SAM" id="SignalP"/>
    </source>
</evidence>
<dbReference type="InterPro" id="IPR023614">
    <property type="entry name" value="Porin_dom_sf"/>
</dbReference>
<dbReference type="PANTHER" id="PTHR34596:SF2">
    <property type="entry name" value="CHITOPORIN"/>
    <property type="match status" value="1"/>
</dbReference>
<keyword evidence="6" id="KW-1185">Reference proteome</keyword>
<keyword evidence="2" id="KW-0813">Transport</keyword>
<dbReference type="Proteomes" id="UP000663444">
    <property type="component" value="Chromosome"/>
</dbReference>
<protein>
    <submittedName>
        <fullName evidence="5">Outer membrane porin, OprD family</fullName>
    </submittedName>
</protein>
<dbReference type="KEGG" id="ares:IWH25_16330"/>
<feature type="chain" id="PRO_5036869856" evidence="4">
    <location>
        <begin position="24"/>
        <end position="454"/>
    </location>
</feature>
<sequence>MDRRIKAGMLAALIGGLPQALMAADGEHNFELKARGVYWDDESLVYPTKTNKNPKATDYQQSALGLQLNYQSPYWGGIIGTDISAYGVARLGDSGTPTSNLVDVGNNGQLRDSYLTAGQALVKLKYQDFAQAKFGRQLQNSLLLKSTNTRAVPDTYSGASASLKPLAGLTIYGAVYDEWRSRSTGHFEKFRTEATAAKLRKEIDYVGILGASYAKGPVSVTAEYLNSKDYLSKFGLVGAYTIPLDKNSLKLSAGLFTSRDAGSLFVCSAEKELDCTGTSRLDNDGKGVYLDAEWKVSNFTVGAAVAKFDGFWIEDNFAVDATKTGSLTQDHGTNPFPTAAGLGPDLSNRDEIVGSVRLAYDWKNFVPGLTTGFKYSRGSGAKSSNLNNSAEGREHYREFTVAYALPFVKNLSARYVYMNYDSHVENGSTSATIKGMPRQDWEQHRFYVDYSYQF</sequence>
<dbReference type="Pfam" id="PF03573">
    <property type="entry name" value="OprD"/>
    <property type="match status" value="1"/>
</dbReference>
<comment type="similarity">
    <text evidence="1">Belongs to the outer membrane porin (Opr) (TC 1.B.25) family.</text>
</comment>
<dbReference type="SUPFAM" id="SSF56935">
    <property type="entry name" value="Porins"/>
    <property type="match status" value="1"/>
</dbReference>
<evidence type="ECO:0000313" key="6">
    <source>
        <dbReference type="Proteomes" id="UP000663444"/>
    </source>
</evidence>
<accession>A0A974SN99</accession>
<evidence type="ECO:0000313" key="5">
    <source>
        <dbReference type="EMBL" id="QRJ63292.1"/>
    </source>
</evidence>
<name>A0A974SN99_9RHOO</name>
<keyword evidence="3 4" id="KW-0732">Signal</keyword>
<proteinExistence type="inferred from homology"/>
<evidence type="ECO:0000256" key="3">
    <source>
        <dbReference type="ARBA" id="ARBA00022729"/>
    </source>
</evidence>
<evidence type="ECO:0000256" key="2">
    <source>
        <dbReference type="ARBA" id="ARBA00022448"/>
    </source>
</evidence>
<dbReference type="PANTHER" id="PTHR34596">
    <property type="entry name" value="CHITOPORIN"/>
    <property type="match status" value="1"/>
</dbReference>
<dbReference type="InterPro" id="IPR005318">
    <property type="entry name" value="OM_porin_bac"/>
</dbReference>
<evidence type="ECO:0000256" key="1">
    <source>
        <dbReference type="ARBA" id="ARBA00009075"/>
    </source>
</evidence>
<dbReference type="GO" id="GO:0015288">
    <property type="term" value="F:porin activity"/>
    <property type="evidence" value="ECO:0007669"/>
    <property type="project" value="TreeGrafter"/>
</dbReference>